<feature type="domain" description="RNase H type-1" evidence="1">
    <location>
        <begin position="3"/>
        <end position="161"/>
    </location>
</feature>
<organism evidence="2 3">
    <name type="scientific">Prorocentrum cordatum</name>
    <dbReference type="NCBI Taxonomy" id="2364126"/>
    <lineage>
        <taxon>Eukaryota</taxon>
        <taxon>Sar</taxon>
        <taxon>Alveolata</taxon>
        <taxon>Dinophyceae</taxon>
        <taxon>Prorocentrales</taxon>
        <taxon>Prorocentraceae</taxon>
        <taxon>Prorocentrum</taxon>
    </lineage>
</organism>
<keyword evidence="3" id="KW-1185">Reference proteome</keyword>
<dbReference type="Proteomes" id="UP001189429">
    <property type="component" value="Unassembled WGS sequence"/>
</dbReference>
<proteinExistence type="predicted"/>
<name>A0ABN9VGF6_9DINO</name>
<dbReference type="Gene3D" id="3.30.420.10">
    <property type="entry name" value="Ribonuclease H-like superfamily/Ribonuclease H"/>
    <property type="match status" value="1"/>
</dbReference>
<dbReference type="InterPro" id="IPR036397">
    <property type="entry name" value="RNaseH_sf"/>
</dbReference>
<evidence type="ECO:0000313" key="2">
    <source>
        <dbReference type="EMBL" id="CAK0871083.1"/>
    </source>
</evidence>
<evidence type="ECO:0000259" key="1">
    <source>
        <dbReference type="PROSITE" id="PS50879"/>
    </source>
</evidence>
<dbReference type="SUPFAM" id="SSF53098">
    <property type="entry name" value="Ribonuclease H-like"/>
    <property type="match status" value="1"/>
</dbReference>
<gene>
    <name evidence="2" type="ORF">PCOR1329_LOCUS57026</name>
</gene>
<accession>A0ABN9VGF6</accession>
<dbReference type="EMBL" id="CAUYUJ010017035">
    <property type="protein sequence ID" value="CAK0871083.1"/>
    <property type="molecule type" value="Genomic_DNA"/>
</dbReference>
<sequence>FDGFVTGDVYTDGSLLYGSYAALRRGGWAFVQLTPDMQLRFACYGPQPGAQWQQAIFRSELEAVRRVLEVACPPLTIWTDCQSILDGFARGPAWVERPSTMHSETWSRCWALIAENGGIGPRGIRFQKVKAHATRAQRQVMGLSQFAGNKYADQYAKLGAKQHEH</sequence>
<feature type="non-terminal residue" evidence="2">
    <location>
        <position position="165"/>
    </location>
</feature>
<dbReference type="PROSITE" id="PS50879">
    <property type="entry name" value="RNASE_H_1"/>
    <property type="match status" value="1"/>
</dbReference>
<evidence type="ECO:0000313" key="3">
    <source>
        <dbReference type="Proteomes" id="UP001189429"/>
    </source>
</evidence>
<protein>
    <recommendedName>
        <fullName evidence="1">RNase H type-1 domain-containing protein</fullName>
    </recommendedName>
</protein>
<comment type="caution">
    <text evidence="2">The sequence shown here is derived from an EMBL/GenBank/DDBJ whole genome shotgun (WGS) entry which is preliminary data.</text>
</comment>
<dbReference type="Pfam" id="PF00075">
    <property type="entry name" value="RNase_H"/>
    <property type="match status" value="1"/>
</dbReference>
<feature type="non-terminal residue" evidence="2">
    <location>
        <position position="1"/>
    </location>
</feature>
<reference evidence="2" key="1">
    <citation type="submission" date="2023-10" db="EMBL/GenBank/DDBJ databases">
        <authorList>
            <person name="Chen Y."/>
            <person name="Shah S."/>
            <person name="Dougan E. K."/>
            <person name="Thang M."/>
            <person name="Chan C."/>
        </authorList>
    </citation>
    <scope>NUCLEOTIDE SEQUENCE [LARGE SCALE GENOMIC DNA]</scope>
</reference>
<dbReference type="InterPro" id="IPR002156">
    <property type="entry name" value="RNaseH_domain"/>
</dbReference>
<dbReference type="InterPro" id="IPR012337">
    <property type="entry name" value="RNaseH-like_sf"/>
</dbReference>